<dbReference type="Pfam" id="PF00535">
    <property type="entry name" value="Glycos_transf_2"/>
    <property type="match status" value="1"/>
</dbReference>
<name>A0A0G1L502_9BACT</name>
<organism evidence="2 3">
    <name type="scientific">Candidatus Jorgensenbacteria bacterium GW2011_GWA2_45_13</name>
    <dbReference type="NCBI Taxonomy" id="1618662"/>
    <lineage>
        <taxon>Bacteria</taxon>
        <taxon>Candidatus Joergenseniibacteriota</taxon>
    </lineage>
</organism>
<dbReference type="Proteomes" id="UP000033966">
    <property type="component" value="Unassembled WGS sequence"/>
</dbReference>
<dbReference type="GO" id="GO:0016740">
    <property type="term" value="F:transferase activity"/>
    <property type="evidence" value="ECO:0007669"/>
    <property type="project" value="UniProtKB-KW"/>
</dbReference>
<protein>
    <submittedName>
        <fullName evidence="2">Glycosyl transferase</fullName>
    </submittedName>
</protein>
<dbReference type="EMBL" id="LCKF01000024">
    <property type="protein sequence ID" value="KKT90850.1"/>
    <property type="molecule type" value="Genomic_DNA"/>
</dbReference>
<dbReference type="AlphaFoldDB" id="A0A0G1L502"/>
<dbReference type="SUPFAM" id="SSF53448">
    <property type="entry name" value="Nucleotide-diphospho-sugar transferases"/>
    <property type="match status" value="1"/>
</dbReference>
<gene>
    <name evidence="2" type="ORF">UW92_C0024G0005</name>
</gene>
<sequence>MNKNLTVIVLTYNEELHLARCLTSVKTLASEIVVVDSFSTDKTQEIARTFGAKVTTHEFKNQADQFNWALDNVSLAGEWILRLDADEYLLPELAEEIKARIGNVGSSKDHGSFDDQNIVGFYLRRRVIFMGRWIRHGGYYPTLILRLFRNGKGRSEVREMDEHIVVSEGQTQTFENDFVDENLRSLHWWTAKHNDFSTREARERIKEEEEHMEIQEDPLGSQTERKRWWKMAVYMNLPLFWRAFGYFFYRYFLRLGFLDGKEGLIFHFLQGGWHQFLIDAKIYEQEKGQSYKAEEE</sequence>
<dbReference type="CDD" id="cd02511">
    <property type="entry name" value="Beta4Glucosyltransferase"/>
    <property type="match status" value="1"/>
</dbReference>
<keyword evidence="2" id="KW-0808">Transferase</keyword>
<evidence type="ECO:0000259" key="1">
    <source>
        <dbReference type="Pfam" id="PF00535"/>
    </source>
</evidence>
<proteinExistence type="predicted"/>
<evidence type="ECO:0000313" key="2">
    <source>
        <dbReference type="EMBL" id="KKT90850.1"/>
    </source>
</evidence>
<evidence type="ECO:0000313" key="3">
    <source>
        <dbReference type="Proteomes" id="UP000033966"/>
    </source>
</evidence>
<dbReference type="InterPro" id="IPR001173">
    <property type="entry name" value="Glyco_trans_2-like"/>
</dbReference>
<dbReference type="InterPro" id="IPR029044">
    <property type="entry name" value="Nucleotide-diphossugar_trans"/>
</dbReference>
<comment type="caution">
    <text evidence="2">The sequence shown here is derived from an EMBL/GenBank/DDBJ whole genome shotgun (WGS) entry which is preliminary data.</text>
</comment>
<reference evidence="2 3" key="1">
    <citation type="journal article" date="2015" name="Nature">
        <title>rRNA introns, odd ribosomes, and small enigmatic genomes across a large radiation of phyla.</title>
        <authorList>
            <person name="Brown C.T."/>
            <person name="Hug L.A."/>
            <person name="Thomas B.C."/>
            <person name="Sharon I."/>
            <person name="Castelle C.J."/>
            <person name="Singh A."/>
            <person name="Wilkins M.J."/>
            <person name="Williams K.H."/>
            <person name="Banfield J.F."/>
        </authorList>
    </citation>
    <scope>NUCLEOTIDE SEQUENCE [LARGE SCALE GENOMIC DNA]</scope>
</reference>
<dbReference type="Gene3D" id="3.90.550.10">
    <property type="entry name" value="Spore Coat Polysaccharide Biosynthesis Protein SpsA, Chain A"/>
    <property type="match status" value="1"/>
</dbReference>
<dbReference type="PANTHER" id="PTHR43630">
    <property type="entry name" value="POLY-BETA-1,6-N-ACETYL-D-GLUCOSAMINE SYNTHASE"/>
    <property type="match status" value="1"/>
</dbReference>
<accession>A0A0G1L502</accession>
<dbReference type="PATRIC" id="fig|1618662.3.peg.484"/>
<dbReference type="PANTHER" id="PTHR43630:SF2">
    <property type="entry name" value="GLYCOSYLTRANSFERASE"/>
    <property type="match status" value="1"/>
</dbReference>
<feature type="domain" description="Glycosyltransferase 2-like" evidence="1">
    <location>
        <begin position="6"/>
        <end position="103"/>
    </location>
</feature>